<evidence type="ECO:0000256" key="2">
    <source>
        <dbReference type="ARBA" id="ARBA00008124"/>
    </source>
</evidence>
<comment type="subcellular location">
    <subcellularLocation>
        <location evidence="1">Golgi apparatus membrane</location>
        <topology evidence="1">Single-pass type II membrane protein</topology>
    </subcellularLocation>
</comment>
<dbReference type="AlphaFoldDB" id="A0A7J7J5U8"/>
<keyword evidence="11" id="KW-1185">Reference proteome</keyword>
<proteinExistence type="inferred from homology"/>
<dbReference type="GO" id="GO:0001733">
    <property type="term" value="F:galactosylceramide sulfotransferase activity"/>
    <property type="evidence" value="ECO:0007669"/>
    <property type="project" value="InterPro"/>
</dbReference>
<evidence type="ECO:0008006" key="12">
    <source>
        <dbReference type="Google" id="ProtNLM"/>
    </source>
</evidence>
<accession>A0A7J7J5U8</accession>
<keyword evidence="5" id="KW-0735">Signal-anchor</keyword>
<evidence type="ECO:0000256" key="6">
    <source>
        <dbReference type="ARBA" id="ARBA00022989"/>
    </source>
</evidence>
<evidence type="ECO:0000313" key="10">
    <source>
        <dbReference type="EMBL" id="KAF6021542.1"/>
    </source>
</evidence>
<evidence type="ECO:0000256" key="5">
    <source>
        <dbReference type="ARBA" id="ARBA00022968"/>
    </source>
</evidence>
<evidence type="ECO:0000313" key="11">
    <source>
        <dbReference type="Proteomes" id="UP000593567"/>
    </source>
</evidence>
<dbReference type="PANTHER" id="PTHR14647">
    <property type="entry name" value="GALACTOSE-3-O-SULFOTRANSFERASE"/>
    <property type="match status" value="1"/>
</dbReference>
<evidence type="ECO:0000256" key="4">
    <source>
        <dbReference type="ARBA" id="ARBA00022692"/>
    </source>
</evidence>
<keyword evidence="8" id="KW-0472">Membrane</keyword>
<protein>
    <recommendedName>
        <fullName evidence="12">Galactosylceramide sulfotransferase-like</fullName>
    </recommendedName>
</protein>
<evidence type="ECO:0000256" key="9">
    <source>
        <dbReference type="ARBA" id="ARBA00023180"/>
    </source>
</evidence>
<dbReference type="Proteomes" id="UP000593567">
    <property type="component" value="Unassembled WGS sequence"/>
</dbReference>
<evidence type="ECO:0000256" key="8">
    <source>
        <dbReference type="ARBA" id="ARBA00023136"/>
    </source>
</evidence>
<dbReference type="OrthoDB" id="514299at2759"/>
<keyword evidence="6" id="KW-1133">Transmembrane helix</keyword>
<dbReference type="InterPro" id="IPR027417">
    <property type="entry name" value="P-loop_NTPase"/>
</dbReference>
<reference evidence="10" key="1">
    <citation type="submission" date="2020-06" db="EMBL/GenBank/DDBJ databases">
        <title>Draft genome of Bugula neritina, a colonial animal packing powerful symbionts and potential medicines.</title>
        <authorList>
            <person name="Rayko M."/>
        </authorList>
    </citation>
    <scope>NUCLEOTIDE SEQUENCE [LARGE SCALE GENOMIC DNA]</scope>
    <source>
        <strain evidence="10">Kwan_BN1</strain>
    </source>
</reference>
<organism evidence="10 11">
    <name type="scientific">Bugula neritina</name>
    <name type="common">Brown bryozoan</name>
    <name type="synonym">Sertularia neritina</name>
    <dbReference type="NCBI Taxonomy" id="10212"/>
    <lineage>
        <taxon>Eukaryota</taxon>
        <taxon>Metazoa</taxon>
        <taxon>Spiralia</taxon>
        <taxon>Lophotrochozoa</taxon>
        <taxon>Bryozoa</taxon>
        <taxon>Gymnolaemata</taxon>
        <taxon>Cheilostomatida</taxon>
        <taxon>Flustrina</taxon>
        <taxon>Buguloidea</taxon>
        <taxon>Bugulidae</taxon>
        <taxon>Bugula</taxon>
    </lineage>
</organism>
<dbReference type="GO" id="GO:0009247">
    <property type="term" value="P:glycolipid biosynthetic process"/>
    <property type="evidence" value="ECO:0007669"/>
    <property type="project" value="InterPro"/>
</dbReference>
<keyword evidence="7" id="KW-0333">Golgi apparatus</keyword>
<evidence type="ECO:0000256" key="3">
    <source>
        <dbReference type="ARBA" id="ARBA00022679"/>
    </source>
</evidence>
<dbReference type="EMBL" id="VXIV02003013">
    <property type="protein sequence ID" value="KAF6021542.1"/>
    <property type="molecule type" value="Genomic_DNA"/>
</dbReference>
<name>A0A7J7J5U8_BUGNE</name>
<keyword evidence="3" id="KW-0808">Transferase</keyword>
<dbReference type="Pfam" id="PF06990">
    <property type="entry name" value="Gal-3-0_sulfotr"/>
    <property type="match status" value="1"/>
</dbReference>
<dbReference type="InterPro" id="IPR009729">
    <property type="entry name" value="Gal-3-0_sulfotransfrase"/>
</dbReference>
<comment type="caution">
    <text evidence="10">The sequence shown here is derived from an EMBL/GenBank/DDBJ whole genome shotgun (WGS) entry which is preliminary data.</text>
</comment>
<evidence type="ECO:0000256" key="7">
    <source>
        <dbReference type="ARBA" id="ARBA00023034"/>
    </source>
</evidence>
<dbReference type="Gene3D" id="3.40.50.300">
    <property type="entry name" value="P-loop containing nucleotide triphosphate hydrolases"/>
    <property type="match status" value="1"/>
</dbReference>
<comment type="similarity">
    <text evidence="2">Belongs to the galactose-3-O-sulfotransferase family.</text>
</comment>
<evidence type="ECO:0000256" key="1">
    <source>
        <dbReference type="ARBA" id="ARBA00004323"/>
    </source>
</evidence>
<sequence length="260" mass="30571">MLFNKSEVKASLKSDARYVSILRDPTSLLYSAYTYFRWRERFNYSSFEDFVIRTKSTKQIDPLIISFKNLMMFDFGLHPKNYEDDAIVDSKIAEIESTFDLIMIRDGEYFKQSLILLKNLMHWTVIDVAVVAINKMMSSAPKPVFSKSLTHHLLEANQADYKLYRKFLTIFKEKVKKFGAEKMKKELEELNYTTNKLANFCIAGTKRGSRNTTVYILSKAGEDNCYCRLLVASEKDLTRQLRQRYNKKRKKEVCRIRGYL</sequence>
<dbReference type="GO" id="GO:0000139">
    <property type="term" value="C:Golgi membrane"/>
    <property type="evidence" value="ECO:0007669"/>
    <property type="project" value="UniProtKB-SubCell"/>
</dbReference>
<keyword evidence="4" id="KW-0812">Transmembrane</keyword>
<gene>
    <name evidence="10" type="ORF">EB796_020153</name>
</gene>
<keyword evidence="9" id="KW-0325">Glycoprotein</keyword>
<dbReference type="PANTHER" id="PTHR14647:SF87">
    <property type="entry name" value="PUTATIVE-RELATED"/>
    <property type="match status" value="1"/>
</dbReference>